<evidence type="ECO:0000313" key="4">
    <source>
        <dbReference type="Proteomes" id="UP000267145"/>
    </source>
</evidence>
<accession>A0A3M9Y4S1</accession>
<keyword evidence="4" id="KW-1185">Reference proteome</keyword>
<feature type="region of interest" description="Disordered" evidence="2">
    <location>
        <begin position="254"/>
        <end position="275"/>
    </location>
</feature>
<feature type="region of interest" description="Disordered" evidence="2">
    <location>
        <begin position="518"/>
        <end position="653"/>
    </location>
</feature>
<dbReference type="GeneID" id="39612128"/>
<comment type="caution">
    <text evidence="3">The sequence shown here is derived from an EMBL/GenBank/DDBJ whole genome shotgun (WGS) entry which is preliminary data.</text>
</comment>
<reference evidence="3 4" key="1">
    <citation type="submission" date="2018-10" db="EMBL/GenBank/DDBJ databases">
        <title>Genome sequence of Verticillium nonalfalfae VnAa140.</title>
        <authorList>
            <person name="Stajich J.E."/>
            <person name="Kasson M.T."/>
        </authorList>
    </citation>
    <scope>NUCLEOTIDE SEQUENCE [LARGE SCALE GENOMIC DNA]</scope>
    <source>
        <strain evidence="3 4">VnAa140</strain>
    </source>
</reference>
<dbReference type="Pfam" id="PF00022">
    <property type="entry name" value="Actin"/>
    <property type="match status" value="1"/>
</dbReference>
<feature type="compositionally biased region" description="Low complexity" evidence="2">
    <location>
        <begin position="770"/>
        <end position="785"/>
    </location>
</feature>
<dbReference type="InterPro" id="IPR043129">
    <property type="entry name" value="ATPase_NBD"/>
</dbReference>
<dbReference type="Proteomes" id="UP000267145">
    <property type="component" value="Unassembled WGS sequence"/>
</dbReference>
<feature type="region of interest" description="Disordered" evidence="2">
    <location>
        <begin position="764"/>
        <end position="847"/>
    </location>
</feature>
<dbReference type="InterPro" id="IPR004000">
    <property type="entry name" value="Actin"/>
</dbReference>
<evidence type="ECO:0000256" key="1">
    <source>
        <dbReference type="RuleBase" id="RU000487"/>
    </source>
</evidence>
<evidence type="ECO:0000313" key="3">
    <source>
        <dbReference type="EMBL" id="RNJ55483.1"/>
    </source>
</evidence>
<feature type="compositionally biased region" description="Basic and acidic residues" evidence="2">
    <location>
        <begin position="595"/>
        <end position="607"/>
    </location>
</feature>
<feature type="compositionally biased region" description="Basic and acidic residues" evidence="2">
    <location>
        <begin position="519"/>
        <end position="528"/>
    </location>
</feature>
<sequence length="923" mass="99910">MSTRYQRGTVDMLIELRRRLTVNLVRASKTPSHSPMTMPSRNASGSSFDFNTFLAPLADQDQDPDQEQDRDRSSYAQQQLHHFGPRHIAEPGLSNRRFQYPDPTEQSCVADSFGTPIPVRDTPSLVATAPAASYPGTPSTEKKQTKKSQSKQESKTAQGLHKAQDKQRQKRQASQPTTPAPKKPPSTPAKKTVTMSGQTGKFRDDQILVICPGSHTTMAQLGCGELTPPAHRIPTRMFKDSDSDEWRPYHTYKRRKSRTDNAPASGAEDEYEWVEDTDSDEGAVYPIVAGRIVNMNAFLAFLDHVHGLLTTTYHNTPIVLMVSPQWARPHTEMIARYIFENTRTPALCMIHSGLATTYGVRWTNATVVDIGFEKVDVSCIYEGRVVAHRMLGNFNPERIIAGGEVFTRKLESLLKDKGFTYDMAEQLKKSPIAEALPYNPEAEARMDLPTASTAGVAATAVVGDAAAAAIPDGPKIDPSKPVVEGGVDDDAAAATTTTGDNDGVLDITSIVTSGQTREFLAKKEKEKTTTGPGKGRKGKAQEAETARLTRLPNSKRTHNIFHYEEVIQEEPQQEPKPNGASKETNAPVDGNSNGNDKDVDMTDEPKTDSAAAPVSADEAKPSEPTSETAESKTDADGVGVKAEAASAPPAPESVAAVAPEIPEADTTVALNAQPVNKRVRRDIEVGLERFLFVNRDEVDRIVGTIYRTIQESVYEMYMRPACWDNIVIVGGGARLRGLRENIYQTLLARHLVSPSTATMFTSELPSNMATPTGTGSQTPTGSFTGAPHQLGPSGTTSSGVNPLLQAATTASSFGLPPGGPSTPGAPGSAAGDPNSTSGGHSYHFHSQTPTSIKLAPMPSYLTQWTKHGFEDAMFLGCLVAGRLAFTVHNLDMASLDAQRMMSLNRIEYNEMGPKGIRTHSMLQ</sequence>
<comment type="similarity">
    <text evidence="1">Belongs to the actin family.</text>
</comment>
<gene>
    <name evidence="3" type="primary">ARP9</name>
    <name evidence="3" type="ORF">D7B24_008439</name>
</gene>
<feature type="compositionally biased region" description="Pro residues" evidence="2">
    <location>
        <begin position="178"/>
        <end position="187"/>
    </location>
</feature>
<organism evidence="3 4">
    <name type="scientific">Verticillium nonalfalfae</name>
    <dbReference type="NCBI Taxonomy" id="1051616"/>
    <lineage>
        <taxon>Eukaryota</taxon>
        <taxon>Fungi</taxon>
        <taxon>Dikarya</taxon>
        <taxon>Ascomycota</taxon>
        <taxon>Pezizomycotina</taxon>
        <taxon>Sordariomycetes</taxon>
        <taxon>Hypocreomycetidae</taxon>
        <taxon>Glomerellales</taxon>
        <taxon>Plectosphaerellaceae</taxon>
        <taxon>Verticillium</taxon>
    </lineage>
</organism>
<dbReference type="Gene3D" id="3.90.640.60">
    <property type="match status" value="1"/>
</dbReference>
<dbReference type="SUPFAM" id="SSF53067">
    <property type="entry name" value="Actin-like ATPase domain"/>
    <property type="match status" value="2"/>
</dbReference>
<dbReference type="PANTHER" id="PTHR11937">
    <property type="entry name" value="ACTIN"/>
    <property type="match status" value="1"/>
</dbReference>
<evidence type="ECO:0000256" key="2">
    <source>
        <dbReference type="SAM" id="MobiDB-lite"/>
    </source>
</evidence>
<feature type="compositionally biased region" description="Polar residues" evidence="2">
    <location>
        <begin position="834"/>
        <end position="847"/>
    </location>
</feature>
<dbReference type="AlphaFoldDB" id="A0A3M9Y4S1"/>
<feature type="region of interest" description="Disordered" evidence="2">
    <location>
        <begin position="27"/>
        <end position="199"/>
    </location>
</feature>
<feature type="compositionally biased region" description="Low complexity" evidence="2">
    <location>
        <begin position="642"/>
        <end position="653"/>
    </location>
</feature>
<feature type="compositionally biased region" description="Polar residues" evidence="2">
    <location>
        <begin position="29"/>
        <end position="50"/>
    </location>
</feature>
<dbReference type="SMART" id="SM00268">
    <property type="entry name" value="ACTIN"/>
    <property type="match status" value="1"/>
</dbReference>
<dbReference type="RefSeq" id="XP_028493641.1">
    <property type="nucleotide sequence ID" value="XM_028642526.1"/>
</dbReference>
<proteinExistence type="inferred from homology"/>
<feature type="compositionally biased region" description="Low complexity" evidence="2">
    <location>
        <begin position="822"/>
        <end position="833"/>
    </location>
</feature>
<dbReference type="EMBL" id="RBVV01000076">
    <property type="protein sequence ID" value="RNJ55483.1"/>
    <property type="molecule type" value="Genomic_DNA"/>
</dbReference>
<dbReference type="STRING" id="1051616.A0A3M9Y4S1"/>
<name>A0A3M9Y4S1_9PEZI</name>
<protein>
    <submittedName>
        <fullName evidence="3">Actin-like protein arp9 (SWI/SNF complex component arp9)</fullName>
    </submittedName>
</protein>
<dbReference type="Gene3D" id="3.30.420.40">
    <property type="match status" value="3"/>
</dbReference>